<evidence type="ECO:0000313" key="1">
    <source>
        <dbReference type="EMBL" id="KYN31554.1"/>
    </source>
</evidence>
<evidence type="ECO:0000313" key="2">
    <source>
        <dbReference type="Proteomes" id="UP000078541"/>
    </source>
</evidence>
<dbReference type="AlphaFoldDB" id="A0A195EUJ8"/>
<name>A0A195EUJ8_9HYME</name>
<dbReference type="EMBL" id="KQ981979">
    <property type="protein sequence ID" value="KYN31554.1"/>
    <property type="molecule type" value="Genomic_DNA"/>
</dbReference>
<accession>A0A195EUJ8</accession>
<organism evidence="1 2">
    <name type="scientific">Trachymyrmex septentrionalis</name>
    <dbReference type="NCBI Taxonomy" id="34720"/>
    <lineage>
        <taxon>Eukaryota</taxon>
        <taxon>Metazoa</taxon>
        <taxon>Ecdysozoa</taxon>
        <taxon>Arthropoda</taxon>
        <taxon>Hexapoda</taxon>
        <taxon>Insecta</taxon>
        <taxon>Pterygota</taxon>
        <taxon>Neoptera</taxon>
        <taxon>Endopterygota</taxon>
        <taxon>Hymenoptera</taxon>
        <taxon>Apocrita</taxon>
        <taxon>Aculeata</taxon>
        <taxon>Formicoidea</taxon>
        <taxon>Formicidae</taxon>
        <taxon>Myrmicinae</taxon>
        <taxon>Trachymyrmex</taxon>
    </lineage>
</organism>
<sequence length="109" mass="12493">MKKAIMATYYHMCSTNENLRHEDCLPGADNIYEDLSKKDLLQRCLGGYMQNANESFNSTVWRLAPKHLHCGLKIIEIAAYLAAGMFNKECSFIHSAHHEYAGYHNRQAK</sequence>
<reference evidence="1 2" key="1">
    <citation type="submission" date="2016-03" db="EMBL/GenBank/DDBJ databases">
        <title>Trachymyrmex septentrionalis WGS genome.</title>
        <authorList>
            <person name="Nygaard S."/>
            <person name="Hu H."/>
            <person name="Boomsma J."/>
            <person name="Zhang G."/>
        </authorList>
    </citation>
    <scope>NUCLEOTIDE SEQUENCE [LARGE SCALE GENOMIC DNA]</scope>
    <source>
        <strain evidence="1">Tsep2-gDNA-1</strain>
        <tissue evidence="1">Whole body</tissue>
    </source>
</reference>
<proteinExistence type="predicted"/>
<keyword evidence="2" id="KW-1185">Reference proteome</keyword>
<protein>
    <submittedName>
        <fullName evidence="1">Uncharacterized protein</fullName>
    </submittedName>
</protein>
<dbReference type="Proteomes" id="UP000078541">
    <property type="component" value="Unassembled WGS sequence"/>
</dbReference>
<gene>
    <name evidence="1" type="ORF">ALC56_14435</name>
</gene>